<protein>
    <submittedName>
        <fullName evidence="1">Uncharacterized protein</fullName>
    </submittedName>
</protein>
<accession>A0A7S3M0W4</accession>
<gene>
    <name evidence="1" type="ORF">SELO1098_LOCUS5285</name>
</gene>
<sequence>MWCKIFLEHGVPIFSALAAFGSAYAAFSANKIANAVLERMNRDKLSMLEAAACEKKWVDLDNKIRDAVRDKKIHSINDDDFTQNKAYYLDHAVKPLFVERSLQKKLNKHTVEVVMLTDCSALDTLNLSFERHLDTLKKKGWERYIAEEVENYEEFKALINKSPACEKKESAKFS</sequence>
<organism evidence="1">
    <name type="scientific">Spumella elongata</name>
    <dbReference type="NCBI Taxonomy" id="89044"/>
    <lineage>
        <taxon>Eukaryota</taxon>
        <taxon>Sar</taxon>
        <taxon>Stramenopiles</taxon>
        <taxon>Ochrophyta</taxon>
        <taxon>Chrysophyceae</taxon>
        <taxon>Chromulinales</taxon>
        <taxon>Chromulinaceae</taxon>
        <taxon>Spumella</taxon>
    </lineage>
</organism>
<dbReference type="EMBL" id="HBIC01010612">
    <property type="protein sequence ID" value="CAE0276455.1"/>
    <property type="molecule type" value="Transcribed_RNA"/>
</dbReference>
<proteinExistence type="predicted"/>
<evidence type="ECO:0000313" key="1">
    <source>
        <dbReference type="EMBL" id="CAE0276455.1"/>
    </source>
</evidence>
<name>A0A7S3M0W4_9STRA</name>
<reference evidence="1" key="1">
    <citation type="submission" date="2021-01" db="EMBL/GenBank/DDBJ databases">
        <authorList>
            <person name="Corre E."/>
            <person name="Pelletier E."/>
            <person name="Niang G."/>
            <person name="Scheremetjew M."/>
            <person name="Finn R."/>
            <person name="Kale V."/>
            <person name="Holt S."/>
            <person name="Cochrane G."/>
            <person name="Meng A."/>
            <person name="Brown T."/>
            <person name="Cohen L."/>
        </authorList>
    </citation>
    <scope>NUCLEOTIDE SEQUENCE</scope>
    <source>
        <strain evidence="1">CCAP 955/1</strain>
    </source>
</reference>
<dbReference type="AlphaFoldDB" id="A0A7S3M0W4"/>